<gene>
    <name evidence="2" type="ORF">J2R62_13945</name>
</gene>
<feature type="transmembrane region" description="Helical" evidence="1">
    <location>
        <begin position="171"/>
        <end position="190"/>
    </location>
</feature>
<keyword evidence="1" id="KW-0472">Membrane</keyword>
<organism evidence="2 3">
    <name type="scientific">Plesiomonas shigelloides</name>
    <name type="common">Aeromonas shigelloides</name>
    <dbReference type="NCBI Taxonomy" id="703"/>
    <lineage>
        <taxon>Bacteria</taxon>
        <taxon>Pseudomonadati</taxon>
        <taxon>Pseudomonadota</taxon>
        <taxon>Gammaproteobacteria</taxon>
        <taxon>Enterobacterales</taxon>
        <taxon>Enterobacteriaceae</taxon>
        <taxon>Plesiomonas</taxon>
    </lineage>
</organism>
<evidence type="ECO:0008006" key="4">
    <source>
        <dbReference type="Google" id="ProtNLM"/>
    </source>
</evidence>
<proteinExistence type="predicted"/>
<dbReference type="Proteomes" id="UP000664658">
    <property type="component" value="Unassembled WGS sequence"/>
</dbReference>
<sequence>MRKDDCAVLSALTCVILIMYFTPTINAMLSLLTHDHAYIMSGVKFSLLATFGEILGKRISSKSWKMTNFGILPKMVVWFFLGVVIKAGFVVFATGMPNVVSMLNIPESKIINAFAISVGINTIFAPMFMTMHKITDMHINDCKGKIIALITPIDMAAKLSNIDWSQQYGFVFKKTIPFFWIPAHTITFLLPEAYQVVFAAMLGTVLGVILSLASMSKQQPATLTQITN</sequence>
<accession>A0A8I1WAI8</accession>
<evidence type="ECO:0000313" key="2">
    <source>
        <dbReference type="EMBL" id="MBO1109297.1"/>
    </source>
</evidence>
<feature type="transmembrane region" description="Helical" evidence="1">
    <location>
        <begin position="7"/>
        <end position="25"/>
    </location>
</feature>
<name>A0A8I1WAI8_PLESH</name>
<evidence type="ECO:0000313" key="3">
    <source>
        <dbReference type="Proteomes" id="UP000664658"/>
    </source>
</evidence>
<evidence type="ECO:0000256" key="1">
    <source>
        <dbReference type="SAM" id="Phobius"/>
    </source>
</evidence>
<dbReference type="AlphaFoldDB" id="A0A8I1WAI8"/>
<protein>
    <recommendedName>
        <fullName evidence="4">Mpv17 / PMP22 family protein</fullName>
    </recommendedName>
</protein>
<keyword evidence="1" id="KW-0812">Transmembrane</keyword>
<comment type="caution">
    <text evidence="2">The sequence shown here is derived from an EMBL/GenBank/DDBJ whole genome shotgun (WGS) entry which is preliminary data.</text>
</comment>
<dbReference type="RefSeq" id="WP_207542486.1">
    <property type="nucleotide sequence ID" value="NZ_JAFNAA010000017.1"/>
</dbReference>
<feature type="transmembrane region" description="Helical" evidence="1">
    <location>
        <begin position="196"/>
        <end position="215"/>
    </location>
</feature>
<feature type="transmembrane region" description="Helical" evidence="1">
    <location>
        <begin position="110"/>
        <end position="129"/>
    </location>
</feature>
<feature type="transmembrane region" description="Helical" evidence="1">
    <location>
        <begin position="76"/>
        <end position="98"/>
    </location>
</feature>
<reference evidence="2" key="1">
    <citation type="submission" date="2021-03" db="EMBL/GenBank/DDBJ databases">
        <title>Plesiomonas shigelloides zfcc0051, isolated from zebrafish feces.</title>
        <authorList>
            <person name="Vanderhoek Z."/>
            <person name="Gaulke C."/>
        </authorList>
    </citation>
    <scope>NUCLEOTIDE SEQUENCE</scope>
    <source>
        <strain evidence="2">Zfcc0051</strain>
    </source>
</reference>
<keyword evidence="1" id="KW-1133">Transmembrane helix</keyword>
<feature type="transmembrane region" description="Helical" evidence="1">
    <location>
        <begin position="37"/>
        <end position="55"/>
    </location>
</feature>
<dbReference type="EMBL" id="JAFNAA010000017">
    <property type="protein sequence ID" value="MBO1109297.1"/>
    <property type="molecule type" value="Genomic_DNA"/>
</dbReference>